<dbReference type="InterPro" id="IPR003593">
    <property type="entry name" value="AAA+_ATPase"/>
</dbReference>
<dbReference type="InterPro" id="IPR003439">
    <property type="entry name" value="ABC_transporter-like_ATP-bd"/>
</dbReference>
<evidence type="ECO:0000313" key="7">
    <source>
        <dbReference type="Proteomes" id="UP000182753"/>
    </source>
</evidence>
<dbReference type="SMART" id="SM00382">
    <property type="entry name" value="AAA"/>
    <property type="match status" value="1"/>
</dbReference>
<dbReference type="InterPro" id="IPR027417">
    <property type="entry name" value="P-loop_NTPase"/>
</dbReference>
<dbReference type="Pfam" id="PF00005">
    <property type="entry name" value="ABC_tran"/>
    <property type="match status" value="1"/>
</dbReference>
<dbReference type="GO" id="GO:0005524">
    <property type="term" value="F:ATP binding"/>
    <property type="evidence" value="ECO:0007669"/>
    <property type="project" value="UniProtKB-KW"/>
</dbReference>
<organism evidence="6 7">
    <name type="scientific">Candidatus Berkelbacteria bacterium CG1_02_42_45</name>
    <dbReference type="NCBI Taxonomy" id="1805036"/>
    <lineage>
        <taxon>Bacteria</taxon>
        <taxon>Candidatus Berkelbacteria</taxon>
    </lineage>
</organism>
<accession>A0A1J4RRR5</accession>
<dbReference type="AlphaFoldDB" id="A0A1J4RRR5"/>
<dbReference type="PROSITE" id="PS50893">
    <property type="entry name" value="ABC_TRANSPORTER_2"/>
    <property type="match status" value="1"/>
</dbReference>
<dbReference type="Proteomes" id="UP000182753">
    <property type="component" value="Unassembled WGS sequence"/>
</dbReference>
<evidence type="ECO:0000259" key="5">
    <source>
        <dbReference type="PROSITE" id="PS50893"/>
    </source>
</evidence>
<dbReference type="GO" id="GO:0016887">
    <property type="term" value="F:ATP hydrolysis activity"/>
    <property type="evidence" value="ECO:0007669"/>
    <property type="project" value="InterPro"/>
</dbReference>
<evidence type="ECO:0000313" key="6">
    <source>
        <dbReference type="EMBL" id="OIN89615.1"/>
    </source>
</evidence>
<evidence type="ECO:0000256" key="2">
    <source>
        <dbReference type="ARBA" id="ARBA00022448"/>
    </source>
</evidence>
<keyword evidence="3" id="KW-0547">Nucleotide-binding</keyword>
<dbReference type="SUPFAM" id="SSF52540">
    <property type="entry name" value="P-loop containing nucleoside triphosphate hydrolases"/>
    <property type="match status" value="1"/>
</dbReference>
<protein>
    <recommendedName>
        <fullName evidence="5">ABC transporter domain-containing protein</fullName>
    </recommendedName>
</protein>
<dbReference type="EMBL" id="MNUJ01000032">
    <property type="protein sequence ID" value="OIN89615.1"/>
    <property type="molecule type" value="Genomic_DNA"/>
</dbReference>
<dbReference type="Gene3D" id="3.40.50.300">
    <property type="entry name" value="P-loop containing nucleotide triphosphate hydrolases"/>
    <property type="match status" value="1"/>
</dbReference>
<dbReference type="PANTHER" id="PTHR42711">
    <property type="entry name" value="ABC TRANSPORTER ATP-BINDING PROTEIN"/>
    <property type="match status" value="1"/>
</dbReference>
<keyword evidence="4" id="KW-0067">ATP-binding</keyword>
<evidence type="ECO:0000256" key="3">
    <source>
        <dbReference type="ARBA" id="ARBA00022741"/>
    </source>
</evidence>
<feature type="non-terminal residue" evidence="6">
    <location>
        <position position="1"/>
    </location>
</feature>
<gene>
    <name evidence="6" type="ORF">AUJ40_01610</name>
</gene>
<evidence type="ECO:0000256" key="1">
    <source>
        <dbReference type="ARBA" id="ARBA00005417"/>
    </source>
</evidence>
<reference evidence="6 7" key="1">
    <citation type="journal article" date="2016" name="Environ. Microbiol.">
        <title>Genomic resolution of a cold subsurface aquifer community provides metabolic insights for novel microbes adapted to high CO concentrations.</title>
        <authorList>
            <person name="Probst A.J."/>
            <person name="Castelle C.J."/>
            <person name="Singh A."/>
            <person name="Brown C.T."/>
            <person name="Anantharaman K."/>
            <person name="Sharon I."/>
            <person name="Hug L.A."/>
            <person name="Burstein D."/>
            <person name="Emerson J.B."/>
            <person name="Thomas B.C."/>
            <person name="Banfield J.F."/>
        </authorList>
    </citation>
    <scope>NUCLEOTIDE SEQUENCE [LARGE SCALE GENOMIC DNA]</scope>
    <source>
        <strain evidence="6">CG1_02_42_45</strain>
    </source>
</reference>
<sequence>GEIFGFLGPNGAGKTTAIRCMMDFIRPTATRLSSSKSCEIKLFGINSTAANFHLSREKIGYLIPAANLVGSWNGKDHFSYKESLFGKSKNLSDLIQRFDFNPKLKVKTLSTGNQQKLGLILALMNEPKLLIMDEPTVGLDPILQEEFYKILREFSAKDVAVFMSSHNLPEVEKICSRVAMIKSGKIVSVQKISALEGKKLHTVRVTFAEKVAENELADKDVEIIDQIDGGYILAVKHEIDPFIKKLAKFKIESISISQANLEEIFMEFYK</sequence>
<proteinExistence type="inferred from homology"/>
<dbReference type="InterPro" id="IPR050763">
    <property type="entry name" value="ABC_transporter_ATP-binding"/>
</dbReference>
<comment type="caution">
    <text evidence="6">The sequence shown here is derived from an EMBL/GenBank/DDBJ whole genome shotgun (WGS) entry which is preliminary data.</text>
</comment>
<evidence type="ECO:0000256" key="4">
    <source>
        <dbReference type="ARBA" id="ARBA00022840"/>
    </source>
</evidence>
<comment type="similarity">
    <text evidence="1">Belongs to the ABC transporter superfamily.</text>
</comment>
<feature type="domain" description="ABC transporter" evidence="5">
    <location>
        <begin position="1"/>
        <end position="208"/>
    </location>
</feature>
<dbReference type="CDD" id="cd03230">
    <property type="entry name" value="ABC_DR_subfamily_A"/>
    <property type="match status" value="1"/>
</dbReference>
<keyword evidence="2" id="KW-0813">Transport</keyword>
<name>A0A1J4RRR5_9BACT</name>
<dbReference type="PANTHER" id="PTHR42711:SF5">
    <property type="entry name" value="ABC TRANSPORTER ATP-BINDING PROTEIN NATA"/>
    <property type="match status" value="1"/>
</dbReference>